<comment type="caution">
    <text evidence="2">The sequence shown here is derived from an EMBL/GenBank/DDBJ whole genome shotgun (WGS) entry which is preliminary data.</text>
</comment>
<evidence type="ECO:0000256" key="1">
    <source>
        <dbReference type="SAM" id="MobiDB-lite"/>
    </source>
</evidence>
<feature type="compositionally biased region" description="Basic and acidic residues" evidence="1">
    <location>
        <begin position="62"/>
        <end position="73"/>
    </location>
</feature>
<reference evidence="2" key="1">
    <citation type="submission" date="2021-08" db="EMBL/GenBank/DDBJ databases">
        <title>Global Aspergillus fumigatus from environmental and clinical sources.</title>
        <authorList>
            <person name="Barber A."/>
            <person name="Sae-Ong T."/>
        </authorList>
    </citation>
    <scope>NUCLEOTIDE SEQUENCE</scope>
    <source>
        <strain evidence="2">NRZ-2016-071</strain>
    </source>
</reference>
<sequence length="196" mass="21516">MEDLRLEEDEYLSFWVTNNAGIERLALDSPGDKSKNAQSPADDAGPGNENDQDLNNHGLGIEFHDDATEKENKGFPIPAGVNPVTEKENVQVPVKPGTVSDDRGGVPVESAAPEGPMTREEIIFKWLSGLKDDPHPLFSVDDRSPHELDWEAGDTVPQGWARTRPATGVPRQIPNYRFFDYTSGTYTDLHGAPPPV</sequence>
<name>A0A229XX52_ASPFM</name>
<dbReference type="OMA" id="EYLSFWV"/>
<evidence type="ECO:0000313" key="3">
    <source>
        <dbReference type="Proteomes" id="UP000813423"/>
    </source>
</evidence>
<dbReference type="AlphaFoldDB" id="A0A229XX52"/>
<gene>
    <name evidence="2" type="ORF">KXV57_004755</name>
</gene>
<dbReference type="EMBL" id="JAIBSC010000030">
    <property type="protein sequence ID" value="KAH1907133.1"/>
    <property type="molecule type" value="Genomic_DNA"/>
</dbReference>
<feature type="region of interest" description="Disordered" evidence="1">
    <location>
        <begin position="26"/>
        <end position="116"/>
    </location>
</feature>
<dbReference type="Proteomes" id="UP000813423">
    <property type="component" value="Unassembled WGS sequence"/>
</dbReference>
<feature type="region of interest" description="Disordered" evidence="1">
    <location>
        <begin position="149"/>
        <end position="168"/>
    </location>
</feature>
<proteinExistence type="predicted"/>
<accession>A0A229XX52</accession>
<evidence type="ECO:0000313" key="2">
    <source>
        <dbReference type="EMBL" id="KAH1907133.1"/>
    </source>
</evidence>
<organism evidence="2 3">
    <name type="scientific">Aspergillus fumigatus</name>
    <name type="common">Neosartorya fumigata</name>
    <dbReference type="NCBI Taxonomy" id="746128"/>
    <lineage>
        <taxon>Eukaryota</taxon>
        <taxon>Fungi</taxon>
        <taxon>Dikarya</taxon>
        <taxon>Ascomycota</taxon>
        <taxon>Pezizomycotina</taxon>
        <taxon>Eurotiomycetes</taxon>
        <taxon>Eurotiomycetidae</taxon>
        <taxon>Eurotiales</taxon>
        <taxon>Aspergillaceae</taxon>
        <taxon>Aspergillus</taxon>
        <taxon>Aspergillus subgen. Fumigati</taxon>
    </lineage>
</organism>
<protein>
    <submittedName>
        <fullName evidence="2">Uncharacterized protein</fullName>
    </submittedName>
</protein>